<protein>
    <submittedName>
        <fullName evidence="3">DUF3971 domain-containing protein</fullName>
    </submittedName>
</protein>
<dbReference type="Pfam" id="PF13116">
    <property type="entry name" value="YhdP"/>
    <property type="match status" value="1"/>
</dbReference>
<keyword evidence="1" id="KW-1133">Transmembrane helix</keyword>
<reference evidence="3" key="1">
    <citation type="journal article" date="2014" name="Int. J. Syst. Evol. Microbiol.">
        <title>Complete genome sequence of Corynebacterium casei LMG S-19264T (=DSM 44701T), isolated from a smear-ripened cheese.</title>
        <authorList>
            <consortium name="US DOE Joint Genome Institute (JGI-PGF)"/>
            <person name="Walter F."/>
            <person name="Albersmeier A."/>
            <person name="Kalinowski J."/>
            <person name="Ruckert C."/>
        </authorList>
    </citation>
    <scope>NUCLEOTIDE SEQUENCE</scope>
    <source>
        <strain evidence="3">JCM 13919</strain>
    </source>
</reference>
<dbReference type="InterPro" id="IPR025263">
    <property type="entry name" value="YhdP_central"/>
</dbReference>
<feature type="domain" description="YhdP central" evidence="2">
    <location>
        <begin position="2"/>
        <end position="1226"/>
    </location>
</feature>
<evidence type="ECO:0000313" key="4">
    <source>
        <dbReference type="Proteomes" id="UP000630149"/>
    </source>
</evidence>
<evidence type="ECO:0000259" key="2">
    <source>
        <dbReference type="Pfam" id="PF13116"/>
    </source>
</evidence>
<keyword evidence="4" id="KW-1185">Reference proteome</keyword>
<keyword evidence="1" id="KW-0472">Membrane</keyword>
<dbReference type="EMBL" id="BMOB01000002">
    <property type="protein sequence ID" value="GGI79571.1"/>
    <property type="molecule type" value="Genomic_DNA"/>
</dbReference>
<dbReference type="InterPro" id="IPR011836">
    <property type="entry name" value="YhdP"/>
</dbReference>
<dbReference type="NCBIfam" id="TIGR02099">
    <property type="entry name" value="YhdP family protein"/>
    <property type="match status" value="1"/>
</dbReference>
<feature type="transmembrane region" description="Helical" evidence="1">
    <location>
        <begin position="1178"/>
        <end position="1199"/>
    </location>
</feature>
<accession>A0A917JS18</accession>
<keyword evidence="1" id="KW-0812">Transmembrane</keyword>
<proteinExistence type="predicted"/>
<gene>
    <name evidence="3" type="ORF">GCM10007966_05150</name>
</gene>
<comment type="caution">
    <text evidence="3">The sequence shown here is derived from an EMBL/GenBank/DDBJ whole genome shotgun (WGS) entry which is preliminary data.</text>
</comment>
<dbReference type="AlphaFoldDB" id="A0A917JS18"/>
<sequence>MTPWAEHYKGDIEKHLTKLVGHPVHIQAMETSWYWFEPVLKLDKVTITQANQPVLKLDKLLVGINLFSSLWHWQIQPGILYIEDLNLNIHEIDHHWIVDGLGIGQESVHFDSDAFLPILGWLLAQQKIMLNHVSALVHLQDGSLLPITDLNLSIMNRSGRYRMKGSARLAQTRPTELRLLGDMQINVSNLSRSKGEIYISVTDLLPAQWQYFLPQKTYRIDGGEGDIEFWIDLAKGGVKLIQSKLSFDHLAWTETLNNQSHFLQTLEANLAWKPIDDGWQLSGDQIKIQMAGKHWPENKLLIKYRTSVDDFNLYLKTIDIESLFSAGITWPTSLKPIALARPFGTLHDTEIHFLNHKINFFLTRFSDLGFKGSNKLPGIDHLAGVLNWQPDQGRLEMDSNAIFVHIQDKPPILFSNLNTAIDWKELSHGLRISLDRFVLTRPDLVMSAEGQLDEALTEPKINLEGLFSAQNAQQWFDYIPHGVLKDKLEHWLKKDIKQVGKATGRIIVNGPLKDFPFDKHDGTFTISSILSEVDLYFNEQWPLSKHIDAFLKVDKRSLEADVIKADLSGVEVENLNLRMDDIGYDHETLLIHSKSDAKAEDLMAFVRASPLKKRLSKLKMLDLMGPMGVELRLEIPLYPGNDPVLARGELTFLDNKAVFHHPAADIELDAIAGHLEFDEHGITDSALNARLMTDPVDIRIKSVRTTKPYTEVQLNGHTTIELLKNKLNLPLFSLLKGQLDIAALFTITDDPNDLDHIELNSSLAGVAVDLPKPLGKSATERSKLKVAVDFNPEKALHIDVDYNQRARANLWFNRSQQGFSLHHGEVRVGHGRASTKNLNGVQVVGTLPELDVKAWQETFQKMPTNASSPSLMDCINFIDLELASLHAWGRTLHDLTIRASKANFSDWTIKLKQPHFMANLFYQKKNNLLSGHFDYLHLPKFNAPPKPESLNKVTLLPEQIPNLNLTINDLQLGALDLGNVIIKANSSKNHWNLEYCKLISSAYQMTLQGDWTRNHNHSKTTIKAGLKISDLAQALKQWNASPAVEAQQGEILFKGGWDAPAYDVSWNKLAGNLSIQLRNGRITKLSSETEEKIGLGKLLSILSLQTIPRRLTLDFSDLAKGGYSFDVFMGNFSVKNGVMSTSDSYIDGPVAYASIKGDLDIIKQLYDLNLQVMPHITASLPVVATIAGGPIAGIATWVASKIINHGMQKISSYTYKVTGPWFDPVVQQVSIEKQKMHD</sequence>
<dbReference type="Proteomes" id="UP000630149">
    <property type="component" value="Unassembled WGS sequence"/>
</dbReference>
<dbReference type="PANTHER" id="PTHR38690">
    <property type="entry name" value="PROTEASE-RELATED"/>
    <property type="match status" value="1"/>
</dbReference>
<name>A0A917JS18_9GAMM</name>
<evidence type="ECO:0000256" key="1">
    <source>
        <dbReference type="SAM" id="Phobius"/>
    </source>
</evidence>
<evidence type="ECO:0000313" key="3">
    <source>
        <dbReference type="EMBL" id="GGI79571.1"/>
    </source>
</evidence>
<organism evidence="3 4">
    <name type="scientific">Legionella impletisoli</name>
    <dbReference type="NCBI Taxonomy" id="343510"/>
    <lineage>
        <taxon>Bacteria</taxon>
        <taxon>Pseudomonadati</taxon>
        <taxon>Pseudomonadota</taxon>
        <taxon>Gammaproteobacteria</taxon>
        <taxon>Legionellales</taxon>
        <taxon>Legionellaceae</taxon>
        <taxon>Legionella</taxon>
    </lineage>
</organism>
<dbReference type="PANTHER" id="PTHR38690:SF1">
    <property type="entry name" value="PROTEASE"/>
    <property type="match status" value="1"/>
</dbReference>
<reference evidence="3" key="2">
    <citation type="submission" date="2020-09" db="EMBL/GenBank/DDBJ databases">
        <authorList>
            <person name="Sun Q."/>
            <person name="Ohkuma M."/>
        </authorList>
    </citation>
    <scope>NUCLEOTIDE SEQUENCE</scope>
    <source>
        <strain evidence="3">JCM 13919</strain>
    </source>
</reference>